<comment type="caution">
    <text evidence="1">The sequence shown here is derived from an EMBL/GenBank/DDBJ whole genome shotgun (WGS) entry which is preliminary data.</text>
</comment>
<reference evidence="1 2" key="1">
    <citation type="journal article" date="2015" name="Antonie Van Leeuwenhoek">
        <title>Oricola cellulosilytica gen. nov., sp. nov., a cellulose-degrading bacterium of the family Phyllobacteriaceae isolated from surface seashore water, and emended descriptions of Mesorhizobium loti and Phyllobacterium myrsinacearum.</title>
        <authorList>
            <person name="Hameed A."/>
            <person name="Shahina M."/>
            <person name="Lai W.A."/>
            <person name="Lin S.Y."/>
            <person name="Young L.S."/>
            <person name="Liu Y.C."/>
            <person name="Hsu Y.H."/>
            <person name="Young C.C."/>
        </authorList>
    </citation>
    <scope>NUCLEOTIDE SEQUENCE [LARGE SCALE GENOMIC DNA]</scope>
    <source>
        <strain evidence="1 2">KCTC 52183</strain>
    </source>
</reference>
<dbReference type="OrthoDB" id="6576970at2"/>
<keyword evidence="2" id="KW-1185">Reference proteome</keyword>
<protein>
    <recommendedName>
        <fullName evidence="3">PLxRFG domain-containing protein</fullName>
    </recommendedName>
</protein>
<accession>A0A4R0PCE5</accession>
<proteinExistence type="predicted"/>
<dbReference type="RefSeq" id="WP_131566832.1">
    <property type="nucleotide sequence ID" value="NZ_JAINFK010000004.1"/>
</dbReference>
<organism evidence="1 2">
    <name type="scientific">Oricola cellulosilytica</name>
    <dbReference type="NCBI Taxonomy" id="1429082"/>
    <lineage>
        <taxon>Bacteria</taxon>
        <taxon>Pseudomonadati</taxon>
        <taxon>Pseudomonadota</taxon>
        <taxon>Alphaproteobacteria</taxon>
        <taxon>Hyphomicrobiales</taxon>
        <taxon>Ahrensiaceae</taxon>
        <taxon>Oricola</taxon>
    </lineage>
</organism>
<evidence type="ECO:0000313" key="2">
    <source>
        <dbReference type="Proteomes" id="UP000291301"/>
    </source>
</evidence>
<gene>
    <name evidence="1" type="ORF">E0D97_06225</name>
</gene>
<evidence type="ECO:0000313" key="1">
    <source>
        <dbReference type="EMBL" id="TCD15142.1"/>
    </source>
</evidence>
<sequence length="830" mass="90706">MSIQNCLNEAVRGGELSKQEAERLKRDFERFRKHRAAGGDALADEQARLDLLQSLKADTAQKRRRAKIALQNIREIENDFFTHRNAAGNADIAEAGLLKLEHFGNAAFSSVAGRQGAITGMAHAKMESVLHHFRRGALAGDAARHNAADLRNVLREAFGEDTGDMAAKGLAKAWRETHEWLRARFNAAGGAIGELENWGLPQHHDARALRNAGIDTWKETIRPMLDVERMTHPLTGARVDSAELDAILDDIYYSITTEGWIDRKPARLAAGRGALAGQRAEHRFLVFHDPDTWLQYQTFFGGGSDPFAAMMGHVNLLARDIAAMEVLGPNPNGTIEWIKQAITKEAQNAAAGRKSRIDAKPQRALDRAKGANKRIDDVWASLRGALETPVGGRSANVAAAARSLITASVLGSAAISSISDAGTSIIARRFAGISSKGAIADIMKHFGSMNRREAVAAGLILDSAQHVFHAQARYVGTLQGPQWASYLADRVLTLSGLTPWTQAARHAFGMAFQHELANHAKSAFADLPKALRGTLERHGMTSRQWDMLRKAPLHRNNGAAFLRPAEIADRIDPKLAERYLEIIQAETEFAVPNGSHRSKTVMRENTRPGTFLGEVVRSFTQFKSFGAVFILLHGMRIHAMAAGREYGSAAAYAGSLLLSTTLFGAAALQIKQVAAGRDPRDMTDPESWGAALLQGGGLGIYGDFLFSNVNRYGGGFSTTLAGPLVQRANDFWNLTAGNAIQLATGEKTHFGRELVRFARGNVPGGNIWYLRLAFERTVLDQLQFLADPEANKAFKRQQRFWQREFGQEFWWKPGTAAPQRGPDIGAIAGS</sequence>
<dbReference type="Proteomes" id="UP000291301">
    <property type="component" value="Unassembled WGS sequence"/>
</dbReference>
<name>A0A4R0PCE5_9HYPH</name>
<dbReference type="EMBL" id="SJST01000002">
    <property type="protein sequence ID" value="TCD15142.1"/>
    <property type="molecule type" value="Genomic_DNA"/>
</dbReference>
<evidence type="ECO:0008006" key="3">
    <source>
        <dbReference type="Google" id="ProtNLM"/>
    </source>
</evidence>
<dbReference type="AlphaFoldDB" id="A0A4R0PCE5"/>